<organism evidence="2 3">
    <name type="scientific">Euplotes crassus</name>
    <dbReference type="NCBI Taxonomy" id="5936"/>
    <lineage>
        <taxon>Eukaryota</taxon>
        <taxon>Sar</taxon>
        <taxon>Alveolata</taxon>
        <taxon>Ciliophora</taxon>
        <taxon>Intramacronucleata</taxon>
        <taxon>Spirotrichea</taxon>
        <taxon>Hypotrichia</taxon>
        <taxon>Euplotida</taxon>
        <taxon>Euplotidae</taxon>
        <taxon>Moneuplotes</taxon>
    </lineage>
</organism>
<name>A0AAD1XU85_EUPCR</name>
<keyword evidence="3" id="KW-1185">Reference proteome</keyword>
<proteinExistence type="predicted"/>
<reference evidence="2" key="1">
    <citation type="submission" date="2023-07" db="EMBL/GenBank/DDBJ databases">
        <authorList>
            <consortium name="AG Swart"/>
            <person name="Singh M."/>
            <person name="Singh A."/>
            <person name="Seah K."/>
            <person name="Emmerich C."/>
        </authorList>
    </citation>
    <scope>NUCLEOTIDE SEQUENCE</scope>
    <source>
        <strain evidence="2">DP1</strain>
    </source>
</reference>
<dbReference type="EMBL" id="CAMPGE010021062">
    <property type="protein sequence ID" value="CAI2379241.1"/>
    <property type="molecule type" value="Genomic_DNA"/>
</dbReference>
<feature type="signal peptide" evidence="1">
    <location>
        <begin position="1"/>
        <end position="19"/>
    </location>
</feature>
<comment type="caution">
    <text evidence="2">The sequence shown here is derived from an EMBL/GenBank/DDBJ whole genome shotgun (WGS) entry which is preliminary data.</text>
</comment>
<accession>A0AAD1XU85</accession>
<evidence type="ECO:0000256" key="1">
    <source>
        <dbReference type="SAM" id="SignalP"/>
    </source>
</evidence>
<dbReference type="Proteomes" id="UP001295684">
    <property type="component" value="Unassembled WGS sequence"/>
</dbReference>
<protein>
    <submittedName>
        <fullName evidence="2">Uncharacterized protein</fullName>
    </submittedName>
</protein>
<dbReference type="AlphaFoldDB" id="A0AAD1XU85"/>
<evidence type="ECO:0000313" key="2">
    <source>
        <dbReference type="EMBL" id="CAI2379241.1"/>
    </source>
</evidence>
<sequence length="567" mass="65695">MIKIVLLFYTYFMISVMVGRKDTSKSVNSTIKGINSYYCPDSDNFTVVGNSFSSNFEYFELSIATCTGVGCPFDLEEVIQSLTVDMVIANTYFDFDDYNDPVKTYIDDRLVYKLIPNFKKAVKGYIQKNEAEVQDGFFSYKPDGSEREFIGVDTISQDIAALDTDEVIFAMTFVKDSISKSFERSVFTFMEATGNIGGLFEILEISGGLLVSLFSGRIFLFSVLPKLYHVDDPHKIDEEQDSQESEQKKEDFHTSQMRFQQEGTLQGGGNDSKEIVLDQDTDKKEALSNKVKEVMKRRVRYDWKITDFVFNFFRFLSLSCYCCMRNKTSLHLRNKLKLYDKGETKFIKEFDAMHYARTMRNLEILVTSMIDKNERFMTTYQKANVVSLLSDSGSNISSNNYESVPHAFSSLAKKRAHHKKVEHFMGQYSEEKWTQKDLRLLKGVLTSKRVTDKEIQNLVRKKDNSNIYNEEYAFYSKRIPILLNLKRNLYYIPNPKNKPDQLYRIRSSPESIQFCKSPKITPYEQEESKDSIMHKRNNAFHSPNFTLYPTKPVPISTLPNRPNLKSL</sequence>
<feature type="chain" id="PRO_5042015218" evidence="1">
    <location>
        <begin position="20"/>
        <end position="567"/>
    </location>
</feature>
<gene>
    <name evidence="2" type="ORF">ECRASSUSDP1_LOCUS20650</name>
</gene>
<evidence type="ECO:0000313" key="3">
    <source>
        <dbReference type="Proteomes" id="UP001295684"/>
    </source>
</evidence>
<keyword evidence="1" id="KW-0732">Signal</keyword>